<sequence length="212" mass="24565">MKLKELTGKKIIDIYINFKSLPCRKGGYDSDDKYKGWIPPPIKIGQLIYSMFGSKKSHKKNNDSDDELSTLSPKFSWAEVQKMPKSMQGEKKISDQKVIPELLPEIVLKVLLEIASKVLLEIAPKVLLEVILKNLLKVTVQNNKDGQRIIQVLHFNHPQVLSQMYILNMRIWNEIVTILKKIPNNQLLDLNKIYKEQQTFINGEIIPWYPKL</sequence>
<protein>
    <submittedName>
        <fullName evidence="1">24668_t:CDS:1</fullName>
    </submittedName>
</protein>
<proteinExistence type="predicted"/>
<gene>
    <name evidence="1" type="ORF">DERYTH_LOCUS11543</name>
</gene>
<evidence type="ECO:0000313" key="1">
    <source>
        <dbReference type="EMBL" id="CAG8676491.1"/>
    </source>
</evidence>
<keyword evidence="2" id="KW-1185">Reference proteome</keyword>
<reference evidence="1" key="1">
    <citation type="submission" date="2021-06" db="EMBL/GenBank/DDBJ databases">
        <authorList>
            <person name="Kallberg Y."/>
            <person name="Tangrot J."/>
            <person name="Rosling A."/>
        </authorList>
    </citation>
    <scope>NUCLEOTIDE SEQUENCE</scope>
    <source>
        <strain evidence="1">MA453B</strain>
    </source>
</reference>
<dbReference type="Proteomes" id="UP000789405">
    <property type="component" value="Unassembled WGS sequence"/>
</dbReference>
<organism evidence="1 2">
    <name type="scientific">Dentiscutata erythropus</name>
    <dbReference type="NCBI Taxonomy" id="1348616"/>
    <lineage>
        <taxon>Eukaryota</taxon>
        <taxon>Fungi</taxon>
        <taxon>Fungi incertae sedis</taxon>
        <taxon>Mucoromycota</taxon>
        <taxon>Glomeromycotina</taxon>
        <taxon>Glomeromycetes</taxon>
        <taxon>Diversisporales</taxon>
        <taxon>Gigasporaceae</taxon>
        <taxon>Dentiscutata</taxon>
    </lineage>
</organism>
<dbReference type="EMBL" id="CAJVPY010007183">
    <property type="protein sequence ID" value="CAG8676491.1"/>
    <property type="molecule type" value="Genomic_DNA"/>
</dbReference>
<comment type="caution">
    <text evidence="1">The sequence shown here is derived from an EMBL/GenBank/DDBJ whole genome shotgun (WGS) entry which is preliminary data.</text>
</comment>
<dbReference type="OrthoDB" id="10641108at2759"/>
<dbReference type="AlphaFoldDB" id="A0A9N9HCB1"/>
<accession>A0A9N9HCB1</accession>
<name>A0A9N9HCB1_9GLOM</name>
<evidence type="ECO:0000313" key="2">
    <source>
        <dbReference type="Proteomes" id="UP000789405"/>
    </source>
</evidence>